<organism evidence="3 4">
    <name type="scientific">Actinoplanes auranticolor</name>
    <dbReference type="NCBI Taxonomy" id="47988"/>
    <lineage>
        <taxon>Bacteria</taxon>
        <taxon>Bacillati</taxon>
        <taxon>Actinomycetota</taxon>
        <taxon>Actinomycetes</taxon>
        <taxon>Micromonosporales</taxon>
        <taxon>Micromonosporaceae</taxon>
        <taxon>Actinoplanes</taxon>
    </lineage>
</organism>
<reference evidence="3" key="1">
    <citation type="submission" date="2021-03" db="EMBL/GenBank/DDBJ databases">
        <title>Whole genome shotgun sequence of Actinoplanes auranticolor NBRC 12245.</title>
        <authorList>
            <person name="Komaki H."/>
            <person name="Tamura T."/>
        </authorList>
    </citation>
    <scope>NUCLEOTIDE SEQUENCE</scope>
    <source>
        <strain evidence="3">NBRC 12245</strain>
    </source>
</reference>
<feature type="region of interest" description="Disordered" evidence="1">
    <location>
        <begin position="1"/>
        <end position="24"/>
    </location>
</feature>
<feature type="transmembrane region" description="Helical" evidence="2">
    <location>
        <begin position="51"/>
        <end position="75"/>
    </location>
</feature>
<evidence type="ECO:0008006" key="5">
    <source>
        <dbReference type="Google" id="ProtNLM"/>
    </source>
</evidence>
<feature type="transmembrane region" description="Helical" evidence="2">
    <location>
        <begin position="81"/>
        <end position="100"/>
    </location>
</feature>
<keyword evidence="2" id="KW-0812">Transmembrane</keyword>
<dbReference type="RefSeq" id="WP_212988078.1">
    <property type="nucleotide sequence ID" value="NZ_BAABEA010000009.1"/>
</dbReference>
<dbReference type="Proteomes" id="UP000681340">
    <property type="component" value="Unassembled WGS sequence"/>
</dbReference>
<keyword evidence="2" id="KW-0472">Membrane</keyword>
<proteinExistence type="predicted"/>
<sequence length="108" mass="11760">MTDPTASDVTGEAEPATGPGLELYGRADRPTRAAIERELERLHWQRRQDMYLRWAGLVSGLVIALSFLSAGTWLIVSGHGVEGSLIASVDIVALVTVFVVQVRSRRDA</sequence>
<dbReference type="EMBL" id="BOQL01000018">
    <property type="protein sequence ID" value="GIM65860.1"/>
    <property type="molecule type" value="Genomic_DNA"/>
</dbReference>
<keyword evidence="2" id="KW-1133">Transmembrane helix</keyword>
<evidence type="ECO:0000313" key="3">
    <source>
        <dbReference type="EMBL" id="GIM65860.1"/>
    </source>
</evidence>
<gene>
    <name evidence="3" type="ORF">Aau02nite_20250</name>
</gene>
<evidence type="ECO:0000256" key="1">
    <source>
        <dbReference type="SAM" id="MobiDB-lite"/>
    </source>
</evidence>
<keyword evidence="4" id="KW-1185">Reference proteome</keyword>
<accession>A0A919S7D7</accession>
<comment type="caution">
    <text evidence="3">The sequence shown here is derived from an EMBL/GenBank/DDBJ whole genome shotgun (WGS) entry which is preliminary data.</text>
</comment>
<protein>
    <recommendedName>
        <fullName evidence="5">DUF2335 domain-containing protein</fullName>
    </recommendedName>
</protein>
<name>A0A919S7D7_9ACTN</name>
<evidence type="ECO:0000313" key="4">
    <source>
        <dbReference type="Proteomes" id="UP000681340"/>
    </source>
</evidence>
<dbReference type="AlphaFoldDB" id="A0A919S7D7"/>
<evidence type="ECO:0000256" key="2">
    <source>
        <dbReference type="SAM" id="Phobius"/>
    </source>
</evidence>